<feature type="transmembrane region" description="Helical" evidence="2">
    <location>
        <begin position="226"/>
        <end position="244"/>
    </location>
</feature>
<keyword evidence="2" id="KW-0812">Transmembrane</keyword>
<feature type="transmembrane region" description="Helical" evidence="2">
    <location>
        <begin position="285"/>
        <end position="306"/>
    </location>
</feature>
<name>A0A1Y5IF82_OSTTA</name>
<feature type="region of interest" description="Disordered" evidence="1">
    <location>
        <begin position="470"/>
        <end position="502"/>
    </location>
</feature>
<accession>A0A1Y5IF82</accession>
<feature type="compositionally biased region" description="Acidic residues" evidence="1">
    <location>
        <begin position="478"/>
        <end position="492"/>
    </location>
</feature>
<feature type="transmembrane region" description="Helical" evidence="2">
    <location>
        <begin position="256"/>
        <end position="273"/>
    </location>
</feature>
<feature type="compositionally biased region" description="Low complexity" evidence="1">
    <location>
        <begin position="493"/>
        <end position="502"/>
    </location>
</feature>
<feature type="transmembrane region" description="Helical" evidence="2">
    <location>
        <begin position="374"/>
        <end position="393"/>
    </location>
</feature>
<gene>
    <name evidence="3" type="ORF">BE221DRAFT_191724</name>
</gene>
<dbReference type="AlphaFoldDB" id="A0A1Y5IF82"/>
<feature type="transmembrane region" description="Helical" evidence="2">
    <location>
        <begin position="171"/>
        <end position="189"/>
    </location>
</feature>
<feature type="transmembrane region" description="Helical" evidence="2">
    <location>
        <begin position="342"/>
        <end position="362"/>
    </location>
</feature>
<evidence type="ECO:0000313" key="3">
    <source>
        <dbReference type="EMBL" id="OUS46723.1"/>
    </source>
</evidence>
<protein>
    <submittedName>
        <fullName evidence="3">Putative membrane protein</fullName>
    </submittedName>
</protein>
<keyword evidence="2" id="KW-0472">Membrane</keyword>
<dbReference type="EMBL" id="KZ155781">
    <property type="protein sequence ID" value="OUS46723.1"/>
    <property type="molecule type" value="Genomic_DNA"/>
</dbReference>
<reference evidence="3" key="1">
    <citation type="submission" date="2017-04" db="EMBL/GenBank/DDBJ databases">
        <title>Population genomics of picophytoplankton unveils novel chromosome hypervariability.</title>
        <authorList>
            <consortium name="DOE Joint Genome Institute"/>
            <person name="Blanc-Mathieu R."/>
            <person name="Krasovec M."/>
            <person name="Hebrard M."/>
            <person name="Yau S."/>
            <person name="Desgranges E."/>
            <person name="Martin J."/>
            <person name="Schackwitz W."/>
            <person name="Kuo A."/>
            <person name="Salin G."/>
            <person name="Donnadieu C."/>
            <person name="Desdevises Y."/>
            <person name="Sanchez-Ferandin S."/>
            <person name="Moreau H."/>
            <person name="Rivals E."/>
            <person name="Grigoriev I.V."/>
            <person name="Grimsley N."/>
            <person name="Eyre-Walker A."/>
            <person name="Piganeau G."/>
        </authorList>
    </citation>
    <scope>NUCLEOTIDE SEQUENCE [LARGE SCALE GENOMIC DNA]</scope>
    <source>
        <strain evidence="3">RCC 1115</strain>
    </source>
</reference>
<feature type="transmembrane region" description="Helical" evidence="2">
    <location>
        <begin position="195"/>
        <end position="214"/>
    </location>
</feature>
<proteinExistence type="predicted"/>
<feature type="region of interest" description="Disordered" evidence="1">
    <location>
        <begin position="18"/>
        <end position="41"/>
    </location>
</feature>
<organism evidence="3">
    <name type="scientific">Ostreococcus tauri</name>
    <name type="common">Marine green alga</name>
    <dbReference type="NCBI Taxonomy" id="70448"/>
    <lineage>
        <taxon>Eukaryota</taxon>
        <taxon>Viridiplantae</taxon>
        <taxon>Chlorophyta</taxon>
        <taxon>Mamiellophyceae</taxon>
        <taxon>Mamiellales</taxon>
        <taxon>Bathycoccaceae</taxon>
        <taxon>Ostreococcus</taxon>
    </lineage>
</organism>
<dbReference type="InterPro" id="IPR052734">
    <property type="entry name" value="Nod_factor_acetyltransferase"/>
</dbReference>
<feature type="compositionally biased region" description="Polar residues" evidence="1">
    <location>
        <begin position="27"/>
        <end position="37"/>
    </location>
</feature>
<feature type="transmembrane region" description="Helical" evidence="2">
    <location>
        <begin position="121"/>
        <end position="143"/>
    </location>
</feature>
<dbReference type="PANTHER" id="PTHR37312">
    <property type="entry name" value="MEMBRANE-BOUND ACYLTRANSFERASE YKRP-RELATED"/>
    <property type="match status" value="1"/>
</dbReference>
<feature type="transmembrane region" description="Helical" evidence="2">
    <location>
        <begin position="405"/>
        <end position="425"/>
    </location>
</feature>
<keyword evidence="2" id="KW-1133">Transmembrane helix</keyword>
<dbReference type="PANTHER" id="PTHR37312:SF1">
    <property type="entry name" value="MEMBRANE-BOUND ACYLTRANSFERASE YKRP-RELATED"/>
    <property type="match status" value="1"/>
</dbReference>
<evidence type="ECO:0000256" key="2">
    <source>
        <dbReference type="SAM" id="Phobius"/>
    </source>
</evidence>
<sequence length="502" mass="56682">MSSAFGFISGLLDRVTSAKDETKNESEPMNASTSTYGSEEADASTPKEARSFFSWAAWNDDEHLDAASRIHYLENAKYLLMTLVVWQHALEDFLNTAVMINAETLSVRKTKMDVLEPSLPWIRALYLTLGAFAMPLFTAIVGFQSKSWLDIAREHDLKAAGMLSRVRKSTGALIGAWVLWQAIYIATEYVDVRPLQWWAPLNVTWFLLALWIWRNSILLIGGMKDGIIYGLVCGLAIAVGFTDTPTMKNGHTFLDWQRVCTFALYFYVGAVFVKREHFDRVTTFIGNSSVRITTGIMGLGLVYGGFMLSDYLGEPFEEVSEWLFTQKPYGFTNWYHPILECLWRILLFVGVAFCSVAFMCLVPRGEYFFTELGSRTLTTYLLHRVFITLYFDVMSSMWDDDDIDVVSQIVIGVFVLPLIVSQVTLSRPVTQFVAPLIDPASRVAGFAPWLFHTEMDTLADRERDAREAAILARPLTDSETEDDDEARDDDETPAPAAEGVRF</sequence>
<dbReference type="Proteomes" id="UP000195557">
    <property type="component" value="Unassembled WGS sequence"/>
</dbReference>
<evidence type="ECO:0000256" key="1">
    <source>
        <dbReference type="SAM" id="MobiDB-lite"/>
    </source>
</evidence>